<organism evidence="2 3">
    <name type="scientific">Halalkalibacter oceani</name>
    <dbReference type="NCBI Taxonomy" id="1653776"/>
    <lineage>
        <taxon>Bacteria</taxon>
        <taxon>Bacillati</taxon>
        <taxon>Bacillota</taxon>
        <taxon>Bacilli</taxon>
        <taxon>Bacillales</taxon>
        <taxon>Bacillaceae</taxon>
        <taxon>Halalkalibacter</taxon>
    </lineage>
</organism>
<keyword evidence="3" id="KW-1185">Reference proteome</keyword>
<dbReference type="EMBL" id="JAMBOL010000002">
    <property type="protein sequence ID" value="MCM3713221.1"/>
    <property type="molecule type" value="Genomic_DNA"/>
</dbReference>
<reference evidence="2" key="1">
    <citation type="submission" date="2022-05" db="EMBL/GenBank/DDBJ databases">
        <title>Comparative Genomics of Spacecraft Associated Microbes.</title>
        <authorList>
            <person name="Tran M.T."/>
            <person name="Wright A."/>
            <person name="Seuylemezian A."/>
            <person name="Eisen J."/>
            <person name="Coil D."/>
        </authorList>
    </citation>
    <scope>NUCLEOTIDE SEQUENCE</scope>
    <source>
        <strain evidence="2">214.1.1</strain>
    </source>
</reference>
<dbReference type="Proteomes" id="UP001139179">
    <property type="component" value="Unassembled WGS sequence"/>
</dbReference>
<dbReference type="InterPro" id="IPR046118">
    <property type="entry name" value="DUF6115"/>
</dbReference>
<evidence type="ECO:0000313" key="3">
    <source>
        <dbReference type="Proteomes" id="UP001139179"/>
    </source>
</evidence>
<comment type="caution">
    <text evidence="2">The sequence shown here is derived from an EMBL/GenBank/DDBJ whole genome shotgun (WGS) entry which is preliminary data.</text>
</comment>
<name>A0A9X2DMH3_9BACI</name>
<evidence type="ECO:0000256" key="1">
    <source>
        <dbReference type="SAM" id="MobiDB-lite"/>
    </source>
</evidence>
<dbReference type="RefSeq" id="WP_251222037.1">
    <property type="nucleotide sequence ID" value="NZ_JAMBOL010000002.1"/>
</dbReference>
<dbReference type="Pfam" id="PF19610">
    <property type="entry name" value="DUF6115"/>
    <property type="match status" value="1"/>
</dbReference>
<evidence type="ECO:0000313" key="2">
    <source>
        <dbReference type="EMBL" id="MCM3713221.1"/>
    </source>
</evidence>
<protein>
    <submittedName>
        <fullName evidence="2">Uncharacterized protein</fullName>
    </submittedName>
</protein>
<dbReference type="AlphaFoldDB" id="A0A9X2DMH3"/>
<feature type="region of interest" description="Disordered" evidence="1">
    <location>
        <begin position="68"/>
        <end position="120"/>
    </location>
</feature>
<feature type="compositionally biased region" description="Basic and acidic residues" evidence="1">
    <location>
        <begin position="73"/>
        <end position="100"/>
    </location>
</feature>
<accession>A0A9X2DMH3</accession>
<proteinExistence type="predicted"/>
<sequence length="161" mass="18263">MTTLLIISLLLHGVTFLWILTLMKRNSIAEHTIEDSEQLKQEIEDILLAYTAEMKEENERLLARLRQKQTEVPQKESAVEKKASPPETAKELAAPKKELAPEPDYEDYQPPLADDGEDVSFEQSDTARVLLLAKQGKSAEEIARTLNVGKGEVELLLKFYR</sequence>
<gene>
    <name evidence="2" type="ORF">M3202_03925</name>
</gene>